<reference evidence="1" key="1">
    <citation type="submission" date="2021-12" db="EMBL/GenBank/DDBJ databases">
        <authorList>
            <person name="Veyrier F.J."/>
        </authorList>
    </citation>
    <scope>NUCLEOTIDE SEQUENCE</scope>
    <source>
        <strain evidence="1">SAG 1488-6</strain>
    </source>
</reference>
<gene>
    <name evidence="1" type="ORF">LVJ81_05920</name>
</gene>
<sequence>MSQNAHLPITEYQAVYETIKHVLPDSFHKITALIGLDAAFKLAERYQGCVIQVTKSKTKERQAIEALIGAEKVTLLFEPYYKQRKISFPSLKNGALYLRDLQMVKRYKELTNKDMPMTNMAAIDILSTEYRLNVQRVRKILLKHHAL</sequence>
<organism evidence="1 2">
    <name type="scientific">Vitreoscilla stercoraria</name>
    <dbReference type="NCBI Taxonomy" id="61"/>
    <lineage>
        <taxon>Bacteria</taxon>
        <taxon>Pseudomonadati</taxon>
        <taxon>Pseudomonadota</taxon>
        <taxon>Betaproteobacteria</taxon>
        <taxon>Neisseriales</taxon>
        <taxon>Neisseriaceae</taxon>
        <taxon>Vitreoscilla</taxon>
    </lineage>
</organism>
<evidence type="ECO:0008006" key="3">
    <source>
        <dbReference type="Google" id="ProtNLM"/>
    </source>
</evidence>
<reference evidence="1" key="2">
    <citation type="journal article" date="2022" name="Res Sq">
        <title>Evolution of multicellular longitudinally dividing oral cavity symbionts (Neisseriaceae).</title>
        <authorList>
            <person name="Nyongesa S."/>
            <person name="Weber P."/>
            <person name="Bernet E."/>
            <person name="Pullido F."/>
            <person name="Nieckarz M."/>
            <person name="Delaby M."/>
            <person name="Nieves C."/>
            <person name="Viehboeck T."/>
            <person name="Krause N."/>
            <person name="Rivera-Millot A."/>
            <person name="Nakamura A."/>
            <person name="Vischer N."/>
            <person name="VanNieuwenhze M."/>
            <person name="Brun Y."/>
            <person name="Cava F."/>
            <person name="Bulgheresi S."/>
            <person name="Veyrier F."/>
        </authorList>
    </citation>
    <scope>NUCLEOTIDE SEQUENCE</scope>
    <source>
        <strain evidence="1">SAG 1488-6</strain>
    </source>
</reference>
<evidence type="ECO:0000313" key="2">
    <source>
        <dbReference type="Proteomes" id="UP000832034"/>
    </source>
</evidence>
<accession>A0ABY4EEB5</accession>
<proteinExistence type="predicted"/>
<dbReference type="Proteomes" id="UP000832034">
    <property type="component" value="Chromosome"/>
</dbReference>
<evidence type="ECO:0000313" key="1">
    <source>
        <dbReference type="EMBL" id="UOO93559.1"/>
    </source>
</evidence>
<dbReference type="RefSeq" id="WP_019957765.1">
    <property type="nucleotide sequence ID" value="NZ_CP091512.1"/>
</dbReference>
<keyword evidence="2" id="KW-1185">Reference proteome</keyword>
<name>A0ABY4EEB5_VITST</name>
<dbReference type="EMBL" id="CP091512">
    <property type="protein sequence ID" value="UOO93559.1"/>
    <property type="molecule type" value="Genomic_DNA"/>
</dbReference>
<protein>
    <recommendedName>
        <fullName evidence="3">Mor transcription activator domain-containing protein</fullName>
    </recommendedName>
</protein>